<organism evidence="5">
    <name type="scientific">Ixodes ricinus</name>
    <name type="common">Common tick</name>
    <name type="synonym">Acarus ricinus</name>
    <dbReference type="NCBI Taxonomy" id="34613"/>
    <lineage>
        <taxon>Eukaryota</taxon>
        <taxon>Metazoa</taxon>
        <taxon>Ecdysozoa</taxon>
        <taxon>Arthropoda</taxon>
        <taxon>Chelicerata</taxon>
        <taxon>Arachnida</taxon>
        <taxon>Acari</taxon>
        <taxon>Parasitiformes</taxon>
        <taxon>Ixodida</taxon>
        <taxon>Ixodoidea</taxon>
        <taxon>Ixodidae</taxon>
        <taxon>Ixodinae</taxon>
        <taxon>Ixodes</taxon>
    </lineage>
</organism>
<sequence>MTSENSASSHSKLEFDVDLTCGSCASKVRASLERLGVGHVHVDIPGQSVVVETDLPFSTVQKAIQSTGKKAVLKGYGASSEARGSLAAAVSEISGPSGVVGVVRFSDAPERGCIIDGTIDGLDATVRHRLQIHELGDLSNGCDSTGDIFNPLSSETSRQKDQRVYGALGEISVDPSGRSVFRKTNDTVRVPDIIGRSLVVCAQPTQSDTGYLRLACGIIARASGLFQNPKRICACSGATVWDEASSAGRLEQS</sequence>
<dbReference type="PROSITE" id="PS50846">
    <property type="entry name" value="HMA_2"/>
    <property type="match status" value="1"/>
</dbReference>
<protein>
    <recommendedName>
        <fullName evidence="3">Superoxide dismutase copper chaperone</fullName>
    </recommendedName>
</protein>
<dbReference type="GO" id="GO:0006801">
    <property type="term" value="P:superoxide metabolic process"/>
    <property type="evidence" value="ECO:0007669"/>
    <property type="project" value="InterPro"/>
</dbReference>
<dbReference type="Pfam" id="PF00080">
    <property type="entry name" value="Sod_Cu"/>
    <property type="match status" value="1"/>
</dbReference>
<dbReference type="InterPro" id="IPR001424">
    <property type="entry name" value="SOD_Cu_Zn_dom"/>
</dbReference>
<evidence type="ECO:0000259" key="4">
    <source>
        <dbReference type="PROSITE" id="PS50846"/>
    </source>
</evidence>
<comment type="similarity">
    <text evidence="2">In the C-terminal section; belongs to the Cu-Zn superoxide dismutase family.</text>
</comment>
<proteinExistence type="inferred from homology"/>
<dbReference type="PANTHER" id="PTHR10003">
    <property type="entry name" value="SUPEROXIDE DISMUTASE CU-ZN -RELATED"/>
    <property type="match status" value="1"/>
</dbReference>
<name>A0A6B0V4J0_IXORI</name>
<evidence type="ECO:0000256" key="1">
    <source>
        <dbReference type="ARBA" id="ARBA00001973"/>
    </source>
</evidence>
<dbReference type="Gene3D" id="3.30.70.100">
    <property type="match status" value="1"/>
</dbReference>
<evidence type="ECO:0000313" key="5">
    <source>
        <dbReference type="EMBL" id="MXU97200.1"/>
    </source>
</evidence>
<dbReference type="SUPFAM" id="SSF49329">
    <property type="entry name" value="Cu,Zn superoxide dismutase-like"/>
    <property type="match status" value="1"/>
</dbReference>
<dbReference type="CDD" id="cd00371">
    <property type="entry name" value="HMA"/>
    <property type="match status" value="1"/>
</dbReference>
<dbReference type="PRINTS" id="PR00068">
    <property type="entry name" value="CUZNDISMTASE"/>
</dbReference>
<dbReference type="Pfam" id="PF00403">
    <property type="entry name" value="HMA"/>
    <property type="match status" value="1"/>
</dbReference>
<dbReference type="EMBL" id="GIFC01015117">
    <property type="protein sequence ID" value="MXU97200.1"/>
    <property type="molecule type" value="Transcribed_RNA"/>
</dbReference>
<dbReference type="InterPro" id="IPR024134">
    <property type="entry name" value="SOD_Cu/Zn_/chaperone"/>
</dbReference>
<reference evidence="5" key="1">
    <citation type="submission" date="2019-12" db="EMBL/GenBank/DDBJ databases">
        <title>An insight into the sialome of adult female Ixodes ricinus ticks feeding for 6 days.</title>
        <authorList>
            <person name="Perner J."/>
            <person name="Ribeiro J.M.C."/>
        </authorList>
    </citation>
    <scope>NUCLEOTIDE SEQUENCE</scope>
    <source>
        <strain evidence="5">Semi-engorged</strain>
        <tissue evidence="5">Salivary glands</tissue>
    </source>
</reference>
<dbReference type="InterPro" id="IPR036423">
    <property type="entry name" value="SOD-like_Cu/Zn_dom_sf"/>
</dbReference>
<feature type="domain" description="HMA" evidence="4">
    <location>
        <begin position="10"/>
        <end position="72"/>
    </location>
</feature>
<evidence type="ECO:0000256" key="3">
    <source>
        <dbReference type="ARBA" id="ARBA00032899"/>
    </source>
</evidence>
<dbReference type="SUPFAM" id="SSF55008">
    <property type="entry name" value="HMA, heavy metal-associated domain"/>
    <property type="match status" value="1"/>
</dbReference>
<accession>A0A6B0V4J0</accession>
<dbReference type="Gene3D" id="2.60.40.200">
    <property type="entry name" value="Superoxide dismutase, copper/zinc binding domain"/>
    <property type="match status" value="1"/>
</dbReference>
<evidence type="ECO:0000256" key="2">
    <source>
        <dbReference type="ARBA" id="ARBA00025798"/>
    </source>
</evidence>
<dbReference type="InterPro" id="IPR006121">
    <property type="entry name" value="HMA_dom"/>
</dbReference>
<comment type="cofactor">
    <cofactor evidence="1">
        <name>Cu(2+)</name>
        <dbReference type="ChEBI" id="CHEBI:29036"/>
    </cofactor>
</comment>
<dbReference type="AlphaFoldDB" id="A0A6B0V4J0"/>
<dbReference type="InterPro" id="IPR036163">
    <property type="entry name" value="HMA_dom_sf"/>
</dbReference>
<dbReference type="GO" id="GO:0005507">
    <property type="term" value="F:copper ion binding"/>
    <property type="evidence" value="ECO:0007669"/>
    <property type="project" value="InterPro"/>
</dbReference>